<feature type="compositionally biased region" description="Low complexity" evidence="1">
    <location>
        <begin position="98"/>
        <end position="107"/>
    </location>
</feature>
<dbReference type="Proteomes" id="UP000809789">
    <property type="component" value="Unassembled WGS sequence"/>
</dbReference>
<dbReference type="EMBL" id="JAESVG020000010">
    <property type="protein sequence ID" value="KAG8622962.1"/>
    <property type="molecule type" value="Genomic_DNA"/>
</dbReference>
<feature type="compositionally biased region" description="Low complexity" evidence="1">
    <location>
        <begin position="25"/>
        <end position="42"/>
    </location>
</feature>
<evidence type="ECO:0000313" key="2">
    <source>
        <dbReference type="EMBL" id="KAG8622962.1"/>
    </source>
</evidence>
<sequence>MSTASEQRAWRTNRPASISRPPVPHARSSATSPTTSGATTPNPALPKPQHSESKPLATVKPVEQTRTTPAPAPASNFWDQRKQAQQQARSTGTVTPKEGATTTASSGETGGGRKNEGVVPTSTPGQVAGGKEEGNGSVNGFNAGEVRDFLKRDVGSFKTYRVAHNPKPASAGSRGNMASGQSFFAALGKQIAQLQG</sequence>
<evidence type="ECO:0000256" key="1">
    <source>
        <dbReference type="SAM" id="MobiDB-lite"/>
    </source>
</evidence>
<dbReference type="OrthoDB" id="5598843at2759"/>
<dbReference type="AlphaFoldDB" id="A0A8K0KT02"/>
<feature type="region of interest" description="Disordered" evidence="1">
    <location>
        <begin position="1"/>
        <end position="143"/>
    </location>
</feature>
<gene>
    <name evidence="2" type="ORF">KVT40_007938</name>
</gene>
<protein>
    <submittedName>
        <fullName evidence="2">Uncharacterized protein</fullName>
    </submittedName>
</protein>
<keyword evidence="3" id="KW-1185">Reference proteome</keyword>
<organism evidence="2 3">
    <name type="scientific">Elsinoe batatas</name>
    <dbReference type="NCBI Taxonomy" id="2601811"/>
    <lineage>
        <taxon>Eukaryota</taxon>
        <taxon>Fungi</taxon>
        <taxon>Dikarya</taxon>
        <taxon>Ascomycota</taxon>
        <taxon>Pezizomycotina</taxon>
        <taxon>Dothideomycetes</taxon>
        <taxon>Dothideomycetidae</taxon>
        <taxon>Myriangiales</taxon>
        <taxon>Elsinoaceae</taxon>
        <taxon>Elsinoe</taxon>
    </lineage>
</organism>
<comment type="caution">
    <text evidence="2">The sequence shown here is derived from an EMBL/GenBank/DDBJ whole genome shotgun (WGS) entry which is preliminary data.</text>
</comment>
<proteinExistence type="predicted"/>
<evidence type="ECO:0000313" key="3">
    <source>
        <dbReference type="Proteomes" id="UP000809789"/>
    </source>
</evidence>
<name>A0A8K0KT02_9PEZI</name>
<feature type="compositionally biased region" description="Polar residues" evidence="1">
    <location>
        <begin position="83"/>
        <end position="94"/>
    </location>
</feature>
<accession>A0A8K0KT02</accession>
<reference evidence="2" key="1">
    <citation type="submission" date="2021-07" db="EMBL/GenBank/DDBJ databases">
        <title>Elsinoe batatas strain:CRI-CJ2 Genome sequencing and assembly.</title>
        <authorList>
            <person name="Huang L."/>
        </authorList>
    </citation>
    <scope>NUCLEOTIDE SEQUENCE</scope>
    <source>
        <strain evidence="2">CRI-CJ2</strain>
    </source>
</reference>